<dbReference type="UniPathway" id="UPA00077">
    <property type="reaction ID" value="UER00155"/>
</dbReference>
<reference evidence="9" key="1">
    <citation type="submission" date="2018-05" db="EMBL/GenBank/DDBJ databases">
        <authorList>
            <person name="Lanie J.A."/>
            <person name="Ng W.-L."/>
            <person name="Kazmierczak K.M."/>
            <person name="Andrzejewski T.M."/>
            <person name="Davidsen T.M."/>
            <person name="Wayne K.J."/>
            <person name="Tettelin H."/>
            <person name="Glass J.I."/>
            <person name="Rusch D."/>
            <person name="Podicherti R."/>
            <person name="Tsui H.-C.T."/>
            <person name="Winkler M.E."/>
        </authorList>
    </citation>
    <scope>NUCLEOTIDE SEQUENCE</scope>
</reference>
<dbReference type="Pfam" id="PF01288">
    <property type="entry name" value="HPPK"/>
    <property type="match status" value="1"/>
</dbReference>
<dbReference type="SUPFAM" id="SSF55083">
    <property type="entry name" value="6-hydroxymethyl-7,8-dihydropterin pyrophosphokinase, HPPK"/>
    <property type="match status" value="1"/>
</dbReference>
<accession>A0A381WGA4</accession>
<dbReference type="InterPro" id="IPR000550">
    <property type="entry name" value="Hppk"/>
</dbReference>
<sequence>MGHGKTKRVSDEPLMAYVALGANLGDAAATLSDAAAEIAGWSPGLAIGSSLWRTVPVDCPPGSPPFLNAALGLRPKPVTTPESLLDNLLALESKLGRTRSGLANAPRVIDLDLIAFGT</sequence>
<feature type="non-terminal residue" evidence="9">
    <location>
        <position position="118"/>
    </location>
</feature>
<feature type="domain" description="7,8-dihydro-6-hydroxymethylpterin-pyrophosphokinase" evidence="8">
    <location>
        <begin position="17"/>
        <end position="116"/>
    </location>
</feature>
<keyword evidence="7" id="KW-0289">Folate biosynthesis</keyword>
<evidence type="ECO:0000256" key="3">
    <source>
        <dbReference type="ARBA" id="ARBA00022679"/>
    </source>
</evidence>
<dbReference type="EMBL" id="UINC01011725">
    <property type="protein sequence ID" value="SVA51560.1"/>
    <property type="molecule type" value="Genomic_DNA"/>
</dbReference>
<evidence type="ECO:0000256" key="4">
    <source>
        <dbReference type="ARBA" id="ARBA00022741"/>
    </source>
</evidence>
<dbReference type="GO" id="GO:0016301">
    <property type="term" value="F:kinase activity"/>
    <property type="evidence" value="ECO:0007669"/>
    <property type="project" value="UniProtKB-KW"/>
</dbReference>
<dbReference type="GO" id="GO:0046656">
    <property type="term" value="P:folic acid biosynthetic process"/>
    <property type="evidence" value="ECO:0007669"/>
    <property type="project" value="UniProtKB-KW"/>
</dbReference>
<dbReference type="PANTHER" id="PTHR43071">
    <property type="entry name" value="2-AMINO-4-HYDROXY-6-HYDROXYMETHYLDIHYDROPTERIDINE PYROPHOSPHOKINASE"/>
    <property type="match status" value="1"/>
</dbReference>
<organism evidence="9">
    <name type="scientific">marine metagenome</name>
    <dbReference type="NCBI Taxonomy" id="408172"/>
    <lineage>
        <taxon>unclassified sequences</taxon>
        <taxon>metagenomes</taxon>
        <taxon>ecological metagenomes</taxon>
    </lineage>
</organism>
<comment type="pathway">
    <text evidence="1">Cofactor biosynthesis; tetrahydrofolate biosynthesis; 2-amino-4-hydroxy-6-hydroxymethyl-7,8-dihydropteridine diphosphate from 7,8-dihydroneopterin triphosphate: step 4/4.</text>
</comment>
<keyword evidence="4" id="KW-0547">Nucleotide-binding</keyword>
<keyword evidence="3" id="KW-0808">Transferase</keyword>
<dbReference type="EC" id="2.7.6.3" evidence="2"/>
<evidence type="ECO:0000256" key="7">
    <source>
        <dbReference type="ARBA" id="ARBA00022909"/>
    </source>
</evidence>
<gene>
    <name evidence="9" type="ORF">METZ01_LOCUS104414</name>
</gene>
<keyword evidence="5" id="KW-0418">Kinase</keyword>
<evidence type="ECO:0000256" key="5">
    <source>
        <dbReference type="ARBA" id="ARBA00022777"/>
    </source>
</evidence>
<evidence type="ECO:0000256" key="2">
    <source>
        <dbReference type="ARBA" id="ARBA00013253"/>
    </source>
</evidence>
<evidence type="ECO:0000259" key="8">
    <source>
        <dbReference type="Pfam" id="PF01288"/>
    </source>
</evidence>
<dbReference type="GO" id="GO:0046654">
    <property type="term" value="P:tetrahydrofolate biosynthetic process"/>
    <property type="evidence" value="ECO:0007669"/>
    <property type="project" value="UniProtKB-UniPathway"/>
</dbReference>
<evidence type="ECO:0000256" key="1">
    <source>
        <dbReference type="ARBA" id="ARBA00005051"/>
    </source>
</evidence>
<evidence type="ECO:0000256" key="6">
    <source>
        <dbReference type="ARBA" id="ARBA00022840"/>
    </source>
</evidence>
<dbReference type="PANTHER" id="PTHR43071:SF1">
    <property type="entry name" value="2-AMINO-4-HYDROXY-6-HYDROXYMETHYLDIHYDROPTERIDINE PYROPHOSPHOKINASE"/>
    <property type="match status" value="1"/>
</dbReference>
<dbReference type="GO" id="GO:0005524">
    <property type="term" value="F:ATP binding"/>
    <property type="evidence" value="ECO:0007669"/>
    <property type="project" value="UniProtKB-KW"/>
</dbReference>
<proteinExistence type="predicted"/>
<dbReference type="InterPro" id="IPR035907">
    <property type="entry name" value="Hppk_sf"/>
</dbReference>
<name>A0A381WGA4_9ZZZZ</name>
<keyword evidence="6" id="KW-0067">ATP-binding</keyword>
<dbReference type="NCBIfam" id="TIGR01498">
    <property type="entry name" value="folK"/>
    <property type="match status" value="1"/>
</dbReference>
<protein>
    <recommendedName>
        <fullName evidence="2">2-amino-4-hydroxy-6-hydroxymethyldihydropteridine diphosphokinase</fullName>
        <ecNumber evidence="2">2.7.6.3</ecNumber>
    </recommendedName>
</protein>
<dbReference type="GO" id="GO:0003848">
    <property type="term" value="F:2-amino-4-hydroxy-6-hydroxymethyldihydropteridine diphosphokinase activity"/>
    <property type="evidence" value="ECO:0007669"/>
    <property type="project" value="UniProtKB-EC"/>
</dbReference>
<evidence type="ECO:0000313" key="9">
    <source>
        <dbReference type="EMBL" id="SVA51560.1"/>
    </source>
</evidence>
<dbReference type="Gene3D" id="3.30.70.560">
    <property type="entry name" value="7,8-Dihydro-6-hydroxymethylpterin-pyrophosphokinase HPPK"/>
    <property type="match status" value="1"/>
</dbReference>
<dbReference type="AlphaFoldDB" id="A0A381WGA4"/>